<evidence type="ECO:0000256" key="2">
    <source>
        <dbReference type="ARBA" id="ARBA00022741"/>
    </source>
</evidence>
<dbReference type="InterPro" id="IPR043129">
    <property type="entry name" value="ATPase_NBD"/>
</dbReference>
<evidence type="ECO:0000256" key="3">
    <source>
        <dbReference type="ARBA" id="ARBA00022840"/>
    </source>
</evidence>
<dbReference type="GO" id="GO:0140662">
    <property type="term" value="F:ATP-dependent protein folding chaperone"/>
    <property type="evidence" value="ECO:0007669"/>
    <property type="project" value="InterPro"/>
</dbReference>
<evidence type="ECO:0008006" key="6">
    <source>
        <dbReference type="Google" id="ProtNLM"/>
    </source>
</evidence>
<name>A0AA88UZE7_9ASTE</name>
<dbReference type="EMBL" id="JAVXUP010003540">
    <property type="protein sequence ID" value="KAK2998687.1"/>
    <property type="molecule type" value="Genomic_DNA"/>
</dbReference>
<keyword evidence="2" id="KW-0547">Nucleotide-binding</keyword>
<comment type="similarity">
    <text evidence="1">Belongs to the heat shock protein 70 family.</text>
</comment>
<dbReference type="InterPro" id="IPR029047">
    <property type="entry name" value="HSP70_peptide-bd_sf"/>
</dbReference>
<gene>
    <name evidence="4" type="ORF">RJ639_024446</name>
</gene>
<evidence type="ECO:0000313" key="5">
    <source>
        <dbReference type="Proteomes" id="UP001188597"/>
    </source>
</evidence>
<dbReference type="AlphaFoldDB" id="A0AA88UZE7"/>
<accession>A0AA88UZE7</accession>
<dbReference type="InterPro" id="IPR013126">
    <property type="entry name" value="Hsp_70_fam"/>
</dbReference>
<dbReference type="SUPFAM" id="SSF53067">
    <property type="entry name" value="Actin-like ATPase domain"/>
    <property type="match status" value="2"/>
</dbReference>
<comment type="caution">
    <text evidence="4">The sequence shown here is derived from an EMBL/GenBank/DDBJ whole genome shotgun (WGS) entry which is preliminary data.</text>
</comment>
<dbReference type="GO" id="GO:0005524">
    <property type="term" value="F:ATP binding"/>
    <property type="evidence" value="ECO:0007669"/>
    <property type="project" value="UniProtKB-KW"/>
</dbReference>
<protein>
    <recommendedName>
        <fullName evidence="6">Heat shock protein 70</fullName>
    </recommendedName>
</protein>
<dbReference type="FunFam" id="3.30.420.40:FF:000028">
    <property type="entry name" value="heat shock 70 kDa protein-like"/>
    <property type="match status" value="1"/>
</dbReference>
<dbReference type="PROSITE" id="PS01036">
    <property type="entry name" value="HSP70_3"/>
    <property type="match status" value="1"/>
</dbReference>
<dbReference type="PANTHER" id="PTHR19375">
    <property type="entry name" value="HEAT SHOCK PROTEIN 70KDA"/>
    <property type="match status" value="1"/>
</dbReference>
<dbReference type="Gene3D" id="3.90.640.10">
    <property type="entry name" value="Actin, Chain A, domain 4"/>
    <property type="match status" value="1"/>
</dbReference>
<evidence type="ECO:0000313" key="4">
    <source>
        <dbReference type="EMBL" id="KAK2998687.1"/>
    </source>
</evidence>
<proteinExistence type="inferred from homology"/>
<evidence type="ECO:0000256" key="1">
    <source>
        <dbReference type="ARBA" id="ARBA00007381"/>
    </source>
</evidence>
<dbReference type="InterPro" id="IPR018181">
    <property type="entry name" value="Heat_shock_70_CS"/>
</dbReference>
<sequence>MNKLLPYKINNSGKPYVEVKIKDVYFKAAQRQATKDAGTIASLNVERTVNEPTAAALVYCTKPVEIEALSEGIDISETVTRARFEELNMDLFKKTIGPVKKAMKDAGFKKTDIREIVLVGGSTRIPKVQQLLKNDFNGKELSKGVNPDEPAAYGAIVQELMRLIWFNVAFATYFLVEQLLLDTALSSLGLKTIGGLMTKLIPRNNVIPTKNSQIFGTCQEQQNHSINQGERSLTKDCRELGQFDVPGIPSASRGVPQIEVTFQVDRGVPPIEVTFQVDAMHAKKDDLDEKMKELEGVSNPVPEAYAKHGASLAEENIRASEFT</sequence>
<organism evidence="4 5">
    <name type="scientific">Escallonia herrerae</name>
    <dbReference type="NCBI Taxonomy" id="1293975"/>
    <lineage>
        <taxon>Eukaryota</taxon>
        <taxon>Viridiplantae</taxon>
        <taxon>Streptophyta</taxon>
        <taxon>Embryophyta</taxon>
        <taxon>Tracheophyta</taxon>
        <taxon>Spermatophyta</taxon>
        <taxon>Magnoliopsida</taxon>
        <taxon>eudicotyledons</taxon>
        <taxon>Gunneridae</taxon>
        <taxon>Pentapetalae</taxon>
        <taxon>asterids</taxon>
        <taxon>campanulids</taxon>
        <taxon>Escalloniales</taxon>
        <taxon>Escalloniaceae</taxon>
        <taxon>Escallonia</taxon>
    </lineage>
</organism>
<dbReference type="Gene3D" id="3.30.420.40">
    <property type="match status" value="3"/>
</dbReference>
<reference evidence="4" key="1">
    <citation type="submission" date="2022-12" db="EMBL/GenBank/DDBJ databases">
        <title>Draft genome assemblies for two species of Escallonia (Escalloniales).</title>
        <authorList>
            <person name="Chanderbali A."/>
            <person name="Dervinis C."/>
            <person name="Anghel I."/>
            <person name="Soltis D."/>
            <person name="Soltis P."/>
            <person name="Zapata F."/>
        </authorList>
    </citation>
    <scope>NUCLEOTIDE SEQUENCE</scope>
    <source>
        <strain evidence="4">UCBG64.0493</strain>
        <tissue evidence="4">Leaf</tissue>
    </source>
</reference>
<dbReference type="Gene3D" id="2.60.34.10">
    <property type="entry name" value="Substrate Binding Domain Of DNAk, Chain A, domain 1"/>
    <property type="match status" value="1"/>
</dbReference>
<dbReference type="Proteomes" id="UP001188597">
    <property type="component" value="Unassembled WGS sequence"/>
</dbReference>
<dbReference type="Pfam" id="PF00012">
    <property type="entry name" value="HSP70"/>
    <property type="match status" value="2"/>
</dbReference>
<keyword evidence="3" id="KW-0067">ATP-binding</keyword>
<keyword evidence="5" id="KW-1185">Reference proteome</keyword>
<dbReference type="SUPFAM" id="SSF100920">
    <property type="entry name" value="Heat shock protein 70kD (HSP70), peptide-binding domain"/>
    <property type="match status" value="1"/>
</dbReference>